<evidence type="ECO:0000259" key="4">
    <source>
        <dbReference type="PROSITE" id="PS50026"/>
    </source>
</evidence>
<keyword evidence="6" id="KW-1185">Reference proteome</keyword>
<sequence length="285" mass="31286">MLASTSVTESSTSANDPSTSDPTISTTSLPSTDASTVWPPLPPVVVAYVEFKRKCKEDGNCEFTLVAPHDDQKALATERDEINQDKGKIEDISKKIVESSEKITVSTTEAEKKIKELSDKMENIKKLLDTFQEQLKEMESNMDDAEQQLTFPKEYIEMLKLNEQMCYSKCISEATTPAPTTTASPSPSTTPSPCDGYVCNNEGECAIDSEGKPYCKCPGNLDGYQHCDTGVCSDEPITIHTEKEKNVPFVSPGLNWTDNKSAIAQSNGITCIWKLESSEGYTVSF</sequence>
<protein>
    <recommendedName>
        <fullName evidence="4">EGF-like domain-containing protein</fullName>
    </recommendedName>
</protein>
<gene>
    <name evidence="5" type="ORF">ANCCAN_11149</name>
</gene>
<evidence type="ECO:0000256" key="3">
    <source>
        <dbReference type="SAM" id="MobiDB-lite"/>
    </source>
</evidence>
<proteinExistence type="predicted"/>
<evidence type="ECO:0000313" key="5">
    <source>
        <dbReference type="EMBL" id="RCN42862.1"/>
    </source>
</evidence>
<feature type="coiled-coil region" evidence="2">
    <location>
        <begin position="107"/>
        <end position="148"/>
    </location>
</feature>
<feature type="domain" description="EGF-like" evidence="4">
    <location>
        <begin position="190"/>
        <end position="228"/>
    </location>
</feature>
<feature type="compositionally biased region" description="Low complexity" evidence="3">
    <location>
        <begin position="1"/>
        <end position="33"/>
    </location>
</feature>
<dbReference type="Proteomes" id="UP000252519">
    <property type="component" value="Unassembled WGS sequence"/>
</dbReference>
<evidence type="ECO:0000256" key="2">
    <source>
        <dbReference type="SAM" id="Coils"/>
    </source>
</evidence>
<dbReference type="InterPro" id="IPR000742">
    <property type="entry name" value="EGF"/>
</dbReference>
<dbReference type="PROSITE" id="PS50026">
    <property type="entry name" value="EGF_3"/>
    <property type="match status" value="1"/>
</dbReference>
<reference evidence="5 6" key="1">
    <citation type="submission" date="2014-10" db="EMBL/GenBank/DDBJ databases">
        <title>Draft genome of the hookworm Ancylostoma caninum.</title>
        <authorList>
            <person name="Mitreva M."/>
        </authorList>
    </citation>
    <scope>NUCLEOTIDE SEQUENCE [LARGE SCALE GENOMIC DNA]</scope>
    <source>
        <strain evidence="5 6">Baltimore</strain>
    </source>
</reference>
<comment type="caution">
    <text evidence="1">Lacks conserved residue(s) required for the propagation of feature annotation.</text>
</comment>
<dbReference type="AlphaFoldDB" id="A0A368GES0"/>
<dbReference type="EMBL" id="JOJR01000176">
    <property type="protein sequence ID" value="RCN42862.1"/>
    <property type="molecule type" value="Genomic_DNA"/>
</dbReference>
<name>A0A368GES0_ANCCA</name>
<evidence type="ECO:0000313" key="6">
    <source>
        <dbReference type="Proteomes" id="UP000252519"/>
    </source>
</evidence>
<accession>A0A368GES0</accession>
<feature type="region of interest" description="Disordered" evidence="3">
    <location>
        <begin position="1"/>
        <end position="36"/>
    </location>
</feature>
<organism evidence="5 6">
    <name type="scientific">Ancylostoma caninum</name>
    <name type="common">Dog hookworm</name>
    <dbReference type="NCBI Taxonomy" id="29170"/>
    <lineage>
        <taxon>Eukaryota</taxon>
        <taxon>Metazoa</taxon>
        <taxon>Ecdysozoa</taxon>
        <taxon>Nematoda</taxon>
        <taxon>Chromadorea</taxon>
        <taxon>Rhabditida</taxon>
        <taxon>Rhabditina</taxon>
        <taxon>Rhabditomorpha</taxon>
        <taxon>Strongyloidea</taxon>
        <taxon>Ancylostomatidae</taxon>
        <taxon>Ancylostomatinae</taxon>
        <taxon>Ancylostoma</taxon>
    </lineage>
</organism>
<keyword evidence="2" id="KW-0175">Coiled coil</keyword>
<keyword evidence="1" id="KW-0245">EGF-like domain</keyword>
<comment type="caution">
    <text evidence="5">The sequence shown here is derived from an EMBL/GenBank/DDBJ whole genome shotgun (WGS) entry which is preliminary data.</text>
</comment>
<evidence type="ECO:0000256" key="1">
    <source>
        <dbReference type="PROSITE-ProRule" id="PRU00076"/>
    </source>
</evidence>
<dbReference type="OrthoDB" id="5872423at2759"/>